<feature type="region of interest" description="Disordered" evidence="1">
    <location>
        <begin position="64"/>
        <end position="130"/>
    </location>
</feature>
<dbReference type="Proteomes" id="UP000558488">
    <property type="component" value="Unassembled WGS sequence"/>
</dbReference>
<reference evidence="2 3" key="1">
    <citation type="journal article" date="2020" name="Nature">
        <title>Six reference-quality genomes reveal evolution of bat adaptations.</title>
        <authorList>
            <person name="Jebb D."/>
            <person name="Huang Z."/>
            <person name="Pippel M."/>
            <person name="Hughes G.M."/>
            <person name="Lavrichenko K."/>
            <person name="Devanna P."/>
            <person name="Winkler S."/>
            <person name="Jermiin L.S."/>
            <person name="Skirmuntt E.C."/>
            <person name="Katzourakis A."/>
            <person name="Burkitt-Gray L."/>
            <person name="Ray D.A."/>
            <person name="Sullivan K.A.M."/>
            <person name="Roscito J.G."/>
            <person name="Kirilenko B.M."/>
            <person name="Davalos L.M."/>
            <person name="Corthals A.P."/>
            <person name="Power M.L."/>
            <person name="Jones G."/>
            <person name="Ransome R.D."/>
            <person name="Dechmann D.K.N."/>
            <person name="Locatelli A.G."/>
            <person name="Puechmaille S.J."/>
            <person name="Fedrigo O."/>
            <person name="Jarvis E.D."/>
            <person name="Hiller M."/>
            <person name="Vernes S.C."/>
            <person name="Myers E.W."/>
            <person name="Teeling E.C."/>
        </authorList>
    </citation>
    <scope>NUCLEOTIDE SEQUENCE [LARGE SCALE GENOMIC DNA]</scope>
    <source>
        <strain evidence="2">MPipKuh1</strain>
        <tissue evidence="2">Flight muscle</tissue>
    </source>
</reference>
<evidence type="ECO:0000313" key="3">
    <source>
        <dbReference type="Proteomes" id="UP000558488"/>
    </source>
</evidence>
<gene>
    <name evidence="2" type="ORF">mPipKuh1_009635</name>
</gene>
<dbReference type="AlphaFoldDB" id="A0A7J7ZKF1"/>
<name>A0A7J7ZKF1_PIPKU</name>
<sequence>MENASRAMPQHVSFELLYISKEPLYSHWCKQSLWEAEPGVGSLKDWRGSEDLKLSLRKKNQIHLPGTQQLTHEQGLSVAPKQMPSMPMQQSKQNLGSMAVPSEWRWRDPAPVPTQSCPSRAGPTWPESWL</sequence>
<evidence type="ECO:0000313" key="2">
    <source>
        <dbReference type="EMBL" id="KAF6374416.1"/>
    </source>
</evidence>
<comment type="caution">
    <text evidence="2">The sequence shown here is derived from an EMBL/GenBank/DDBJ whole genome shotgun (WGS) entry which is preliminary data.</text>
</comment>
<organism evidence="2 3">
    <name type="scientific">Pipistrellus kuhlii</name>
    <name type="common">Kuhl's pipistrelle</name>
    <dbReference type="NCBI Taxonomy" id="59472"/>
    <lineage>
        <taxon>Eukaryota</taxon>
        <taxon>Metazoa</taxon>
        <taxon>Chordata</taxon>
        <taxon>Craniata</taxon>
        <taxon>Vertebrata</taxon>
        <taxon>Euteleostomi</taxon>
        <taxon>Mammalia</taxon>
        <taxon>Eutheria</taxon>
        <taxon>Laurasiatheria</taxon>
        <taxon>Chiroptera</taxon>
        <taxon>Yangochiroptera</taxon>
        <taxon>Vespertilionidae</taxon>
        <taxon>Pipistrellus</taxon>
    </lineage>
</organism>
<feature type="compositionally biased region" description="Low complexity" evidence="1">
    <location>
        <begin position="80"/>
        <end position="93"/>
    </location>
</feature>
<accession>A0A7J7ZKF1</accession>
<proteinExistence type="predicted"/>
<protein>
    <submittedName>
        <fullName evidence="2">Uncharacterized protein</fullName>
    </submittedName>
</protein>
<dbReference type="EMBL" id="JACAGB010000003">
    <property type="protein sequence ID" value="KAF6374416.1"/>
    <property type="molecule type" value="Genomic_DNA"/>
</dbReference>
<keyword evidence="3" id="KW-1185">Reference proteome</keyword>
<evidence type="ECO:0000256" key="1">
    <source>
        <dbReference type="SAM" id="MobiDB-lite"/>
    </source>
</evidence>